<name>A0A0E9UR77_ANGAN</name>
<reference evidence="1" key="2">
    <citation type="journal article" date="2015" name="Fish Shellfish Immunol.">
        <title>Early steps in the European eel (Anguilla anguilla)-Vibrio vulnificus interaction in the gills: Role of the RtxA13 toxin.</title>
        <authorList>
            <person name="Callol A."/>
            <person name="Pajuelo D."/>
            <person name="Ebbesson L."/>
            <person name="Teles M."/>
            <person name="MacKenzie S."/>
            <person name="Amaro C."/>
        </authorList>
    </citation>
    <scope>NUCLEOTIDE SEQUENCE</scope>
</reference>
<proteinExistence type="predicted"/>
<protein>
    <submittedName>
        <fullName evidence="1">Uncharacterized protein</fullName>
    </submittedName>
</protein>
<evidence type="ECO:0000313" key="1">
    <source>
        <dbReference type="EMBL" id="JAH67468.1"/>
    </source>
</evidence>
<dbReference type="AlphaFoldDB" id="A0A0E9UR77"/>
<reference evidence="1" key="1">
    <citation type="submission" date="2014-11" db="EMBL/GenBank/DDBJ databases">
        <authorList>
            <person name="Amaro Gonzalez C."/>
        </authorList>
    </citation>
    <scope>NUCLEOTIDE SEQUENCE</scope>
</reference>
<sequence length="62" mass="7488">MFEPQNIMYIVVIFNYLCSRCFPKIWSAWMLYDIQNCKSISDAAHLIVDKMQYSLRFHHETP</sequence>
<organism evidence="1">
    <name type="scientific">Anguilla anguilla</name>
    <name type="common">European freshwater eel</name>
    <name type="synonym">Muraena anguilla</name>
    <dbReference type="NCBI Taxonomy" id="7936"/>
    <lineage>
        <taxon>Eukaryota</taxon>
        <taxon>Metazoa</taxon>
        <taxon>Chordata</taxon>
        <taxon>Craniata</taxon>
        <taxon>Vertebrata</taxon>
        <taxon>Euteleostomi</taxon>
        <taxon>Actinopterygii</taxon>
        <taxon>Neopterygii</taxon>
        <taxon>Teleostei</taxon>
        <taxon>Anguilliformes</taxon>
        <taxon>Anguillidae</taxon>
        <taxon>Anguilla</taxon>
    </lineage>
</organism>
<dbReference type="EMBL" id="GBXM01041109">
    <property type="protein sequence ID" value="JAH67468.1"/>
    <property type="molecule type" value="Transcribed_RNA"/>
</dbReference>
<accession>A0A0E9UR77</accession>